<feature type="coiled-coil region" evidence="2">
    <location>
        <begin position="51"/>
        <end position="85"/>
    </location>
</feature>
<protein>
    <submittedName>
        <fullName evidence="4">DUF881 domain-containing protein</fullName>
    </submittedName>
</protein>
<dbReference type="Proteomes" id="UP000434639">
    <property type="component" value="Unassembled WGS sequence"/>
</dbReference>
<name>A0A7X2S4H8_9BACI</name>
<keyword evidence="3" id="KW-0472">Membrane</keyword>
<reference evidence="4 5" key="1">
    <citation type="journal article" date="2017" name="Int. J. Syst. Evol. Microbiol.">
        <title>Bacillus mangrovi sp. nov., isolated from a sediment sample from a mangrove forest.</title>
        <authorList>
            <person name="Gupta V."/>
            <person name="Singh P.K."/>
            <person name="Korpole S."/>
            <person name="Tanuku N.R.S."/>
            <person name="Pinnaka A.K."/>
        </authorList>
    </citation>
    <scope>NUCLEOTIDE SEQUENCE [LARGE SCALE GENOMIC DNA]</scope>
    <source>
        <strain evidence="4 5">KCTC 33872</strain>
    </source>
</reference>
<evidence type="ECO:0000313" key="5">
    <source>
        <dbReference type="Proteomes" id="UP000434639"/>
    </source>
</evidence>
<keyword evidence="2" id="KW-0175">Coiled coil</keyword>
<sequence>MKPRGKYVLLSAVMLVLGYLIAFSFQLTNEKSGASISAEQWNREYESRQLLISQEERNLELQKELGDKQEKIRAHEDSVKEEQQAAGRMVDEIEKLRMYTGETGVKGKGVQITLKDSSYIPAGGNANSYIVHESHIFKTINELFISGASAVAINGQRISAESYIFCNGPVITVDGNQFPAPFVISAIGDPDVLISAFTIPGGVSEELAYDNIEVKTEKKSEITMNPMLQSGDNS</sequence>
<dbReference type="Gene3D" id="3.30.70.1880">
    <property type="entry name" value="Protein of unknown function DUF881"/>
    <property type="match status" value="1"/>
</dbReference>
<dbReference type="OrthoDB" id="9776196at2"/>
<comment type="caution">
    <text evidence="4">The sequence shown here is derived from an EMBL/GenBank/DDBJ whole genome shotgun (WGS) entry which is preliminary data.</text>
</comment>
<evidence type="ECO:0000313" key="4">
    <source>
        <dbReference type="EMBL" id="MTH52641.1"/>
    </source>
</evidence>
<feature type="transmembrane region" description="Helical" evidence="3">
    <location>
        <begin position="7"/>
        <end position="27"/>
    </location>
</feature>
<accession>A0A7X2S4H8</accession>
<dbReference type="PANTHER" id="PTHR37313:SF2">
    <property type="entry name" value="UPF0749 PROTEIN YLXX"/>
    <property type="match status" value="1"/>
</dbReference>
<dbReference type="RefSeq" id="WP_155111187.1">
    <property type="nucleotide sequence ID" value="NZ_WMIB01000002.1"/>
</dbReference>
<comment type="similarity">
    <text evidence="1">Belongs to the UPF0749 family.</text>
</comment>
<dbReference type="InterPro" id="IPR010273">
    <property type="entry name" value="DUF881"/>
</dbReference>
<keyword evidence="5" id="KW-1185">Reference proteome</keyword>
<evidence type="ECO:0000256" key="2">
    <source>
        <dbReference type="SAM" id="Coils"/>
    </source>
</evidence>
<dbReference type="EMBL" id="WMIB01000002">
    <property type="protein sequence ID" value="MTH52641.1"/>
    <property type="molecule type" value="Genomic_DNA"/>
</dbReference>
<dbReference type="AlphaFoldDB" id="A0A7X2S4H8"/>
<evidence type="ECO:0000256" key="3">
    <source>
        <dbReference type="SAM" id="Phobius"/>
    </source>
</evidence>
<keyword evidence="3" id="KW-1133">Transmembrane helix</keyword>
<dbReference type="Pfam" id="PF05949">
    <property type="entry name" value="DUF881"/>
    <property type="match status" value="1"/>
</dbReference>
<gene>
    <name evidence="4" type="ORF">GKZ89_04410</name>
</gene>
<organism evidence="4 5">
    <name type="scientific">Metabacillus mangrovi</name>
    <dbReference type="NCBI Taxonomy" id="1491830"/>
    <lineage>
        <taxon>Bacteria</taxon>
        <taxon>Bacillati</taxon>
        <taxon>Bacillota</taxon>
        <taxon>Bacilli</taxon>
        <taxon>Bacillales</taxon>
        <taxon>Bacillaceae</taxon>
        <taxon>Metabacillus</taxon>
    </lineage>
</organism>
<proteinExistence type="inferred from homology"/>
<evidence type="ECO:0000256" key="1">
    <source>
        <dbReference type="ARBA" id="ARBA00009108"/>
    </source>
</evidence>
<keyword evidence="3" id="KW-0812">Transmembrane</keyword>
<dbReference type="PANTHER" id="PTHR37313">
    <property type="entry name" value="UPF0749 PROTEIN RV1825"/>
    <property type="match status" value="1"/>
</dbReference>